<protein>
    <recommendedName>
        <fullName evidence="4">Kinase</fullName>
        <ecNumber evidence="4">2.7.-.-</ecNumber>
    </recommendedName>
</protein>
<dbReference type="EC" id="2.7.-.-" evidence="4"/>
<dbReference type="PANTHER" id="PTHR12400:SF26">
    <property type="entry name" value="KINASE"/>
    <property type="match status" value="1"/>
</dbReference>
<organism evidence="5 6">
    <name type="scientific">Emiliania huxleyi (strain CCMP1516)</name>
    <dbReference type="NCBI Taxonomy" id="280463"/>
    <lineage>
        <taxon>Eukaryota</taxon>
        <taxon>Haptista</taxon>
        <taxon>Haptophyta</taxon>
        <taxon>Prymnesiophyceae</taxon>
        <taxon>Isochrysidales</taxon>
        <taxon>Noelaerhabdaceae</taxon>
        <taxon>Emiliania</taxon>
    </lineage>
</organism>
<dbReference type="Proteomes" id="UP000013827">
    <property type="component" value="Unassembled WGS sequence"/>
</dbReference>
<dbReference type="Gene3D" id="3.30.470.160">
    <property type="entry name" value="Inositol polyphosphate kinase"/>
    <property type="match status" value="1"/>
</dbReference>
<dbReference type="SUPFAM" id="SSF56104">
    <property type="entry name" value="SAICAR synthase-like"/>
    <property type="match status" value="1"/>
</dbReference>
<comment type="similarity">
    <text evidence="1 4">Belongs to the inositol phosphokinase (IPK) family.</text>
</comment>
<dbReference type="GeneID" id="17265868"/>
<dbReference type="PANTHER" id="PTHR12400">
    <property type="entry name" value="INOSITOL POLYPHOSPHATE KINASE"/>
    <property type="match status" value="1"/>
</dbReference>
<name>A0A0D3J9Y8_EMIH1</name>
<evidence type="ECO:0000256" key="1">
    <source>
        <dbReference type="ARBA" id="ARBA00007374"/>
    </source>
</evidence>
<dbReference type="EnsemblProtists" id="EOD20323">
    <property type="protein sequence ID" value="EOD20323"/>
    <property type="gene ID" value="EMIHUDRAFT_242126"/>
</dbReference>
<proteinExistence type="inferred from homology"/>
<dbReference type="Pfam" id="PF03770">
    <property type="entry name" value="IPK"/>
    <property type="match status" value="1"/>
</dbReference>
<dbReference type="HOGENOM" id="CLU_110831_0_0_1"/>
<keyword evidence="6" id="KW-1185">Reference proteome</keyword>
<dbReference type="GO" id="GO:0032958">
    <property type="term" value="P:inositol phosphate biosynthetic process"/>
    <property type="evidence" value="ECO:0007669"/>
    <property type="project" value="InterPro"/>
</dbReference>
<dbReference type="KEGG" id="ehx:EMIHUDRAFT_242126"/>
<dbReference type="RefSeq" id="XP_005772752.1">
    <property type="nucleotide sequence ID" value="XM_005772695.1"/>
</dbReference>
<accession>A0A0D3J9Y8</accession>
<reference evidence="6" key="1">
    <citation type="journal article" date="2013" name="Nature">
        <title>Pan genome of the phytoplankton Emiliania underpins its global distribution.</title>
        <authorList>
            <person name="Read B.A."/>
            <person name="Kegel J."/>
            <person name="Klute M.J."/>
            <person name="Kuo A."/>
            <person name="Lefebvre S.C."/>
            <person name="Maumus F."/>
            <person name="Mayer C."/>
            <person name="Miller J."/>
            <person name="Monier A."/>
            <person name="Salamov A."/>
            <person name="Young J."/>
            <person name="Aguilar M."/>
            <person name="Claverie J.M."/>
            <person name="Frickenhaus S."/>
            <person name="Gonzalez K."/>
            <person name="Herman E.K."/>
            <person name="Lin Y.C."/>
            <person name="Napier J."/>
            <person name="Ogata H."/>
            <person name="Sarno A.F."/>
            <person name="Shmutz J."/>
            <person name="Schroeder D."/>
            <person name="de Vargas C."/>
            <person name="Verret F."/>
            <person name="von Dassow P."/>
            <person name="Valentin K."/>
            <person name="Van de Peer Y."/>
            <person name="Wheeler G."/>
            <person name="Dacks J.B."/>
            <person name="Delwiche C.F."/>
            <person name="Dyhrman S.T."/>
            <person name="Glockner G."/>
            <person name="John U."/>
            <person name="Richards T."/>
            <person name="Worden A.Z."/>
            <person name="Zhang X."/>
            <person name="Grigoriev I.V."/>
            <person name="Allen A.E."/>
            <person name="Bidle K."/>
            <person name="Borodovsky M."/>
            <person name="Bowler C."/>
            <person name="Brownlee C."/>
            <person name="Cock J.M."/>
            <person name="Elias M."/>
            <person name="Gladyshev V.N."/>
            <person name="Groth M."/>
            <person name="Guda C."/>
            <person name="Hadaegh A."/>
            <person name="Iglesias-Rodriguez M.D."/>
            <person name="Jenkins J."/>
            <person name="Jones B.M."/>
            <person name="Lawson T."/>
            <person name="Leese F."/>
            <person name="Lindquist E."/>
            <person name="Lobanov A."/>
            <person name="Lomsadze A."/>
            <person name="Malik S.B."/>
            <person name="Marsh M.E."/>
            <person name="Mackinder L."/>
            <person name="Mock T."/>
            <person name="Mueller-Roeber B."/>
            <person name="Pagarete A."/>
            <person name="Parker M."/>
            <person name="Probert I."/>
            <person name="Quesneville H."/>
            <person name="Raines C."/>
            <person name="Rensing S.A."/>
            <person name="Riano-Pachon D.M."/>
            <person name="Richier S."/>
            <person name="Rokitta S."/>
            <person name="Shiraiwa Y."/>
            <person name="Soanes D.M."/>
            <person name="van der Giezen M."/>
            <person name="Wahlund T.M."/>
            <person name="Williams B."/>
            <person name="Wilson W."/>
            <person name="Wolfe G."/>
            <person name="Wurch L.L."/>
        </authorList>
    </citation>
    <scope>NUCLEOTIDE SEQUENCE</scope>
</reference>
<dbReference type="eggNOG" id="KOG1621">
    <property type="taxonomic scope" value="Eukaryota"/>
</dbReference>
<dbReference type="GO" id="GO:0005634">
    <property type="term" value="C:nucleus"/>
    <property type="evidence" value="ECO:0007669"/>
    <property type="project" value="TreeGrafter"/>
</dbReference>
<dbReference type="InterPro" id="IPR005522">
    <property type="entry name" value="IPK"/>
</dbReference>
<dbReference type="GO" id="GO:0005737">
    <property type="term" value="C:cytoplasm"/>
    <property type="evidence" value="ECO:0007669"/>
    <property type="project" value="TreeGrafter"/>
</dbReference>
<evidence type="ECO:0000256" key="2">
    <source>
        <dbReference type="ARBA" id="ARBA00022679"/>
    </source>
</evidence>
<evidence type="ECO:0000256" key="4">
    <source>
        <dbReference type="RuleBase" id="RU363090"/>
    </source>
</evidence>
<keyword evidence="3 4" id="KW-0418">Kinase</keyword>
<dbReference type="AlphaFoldDB" id="A0A0D3J9Y8"/>
<keyword evidence="2 4" id="KW-0808">Transferase</keyword>
<evidence type="ECO:0000313" key="5">
    <source>
        <dbReference type="EnsemblProtists" id="EOD20323"/>
    </source>
</evidence>
<evidence type="ECO:0000313" key="6">
    <source>
        <dbReference type="Proteomes" id="UP000013827"/>
    </source>
</evidence>
<dbReference type="STRING" id="2903.R1CC62"/>
<dbReference type="GO" id="GO:0046854">
    <property type="term" value="P:phosphatidylinositol phosphate biosynthetic process"/>
    <property type="evidence" value="ECO:0007669"/>
    <property type="project" value="TreeGrafter"/>
</dbReference>
<dbReference type="PaxDb" id="2903-EOD20323"/>
<dbReference type="InterPro" id="IPR038286">
    <property type="entry name" value="IPK_sf"/>
</dbReference>
<sequence>MRYLQFRETTSSTSTLGFRVDAIRLADGVDANCPDAQALKKITTEERVGEAVLQYVQGRLVLLQSFLKSLLQLRTALEACDAFLTHAFIRTSLLLIYSDATNNTSLHMIDLSRAYPAGCRLSHRVAWEAGNHEDGYLTGLDNLIRILERLASYRARRDRVLM</sequence>
<reference evidence="5" key="2">
    <citation type="submission" date="2024-10" db="UniProtKB">
        <authorList>
            <consortium name="EnsemblProtists"/>
        </authorList>
    </citation>
    <scope>IDENTIFICATION</scope>
</reference>
<evidence type="ECO:0000256" key="3">
    <source>
        <dbReference type="ARBA" id="ARBA00022777"/>
    </source>
</evidence>
<dbReference type="GO" id="GO:0000828">
    <property type="term" value="F:inositol hexakisphosphate kinase activity"/>
    <property type="evidence" value="ECO:0007669"/>
    <property type="project" value="TreeGrafter"/>
</dbReference>